<feature type="compositionally biased region" description="Polar residues" evidence="1">
    <location>
        <begin position="161"/>
        <end position="180"/>
    </location>
</feature>
<keyword evidence="3" id="KW-1185">Reference proteome</keyword>
<feature type="region of interest" description="Disordered" evidence="1">
    <location>
        <begin position="52"/>
        <end position="139"/>
    </location>
</feature>
<protein>
    <submittedName>
        <fullName evidence="2">Uncharacterized protein</fullName>
    </submittedName>
</protein>
<dbReference type="EMBL" id="WIGM01000244">
    <property type="protein sequence ID" value="KAF6832144.1"/>
    <property type="molecule type" value="Genomic_DNA"/>
</dbReference>
<feature type="region of interest" description="Disordered" evidence="1">
    <location>
        <begin position="161"/>
        <end position="232"/>
    </location>
</feature>
<dbReference type="OrthoDB" id="3445803at2759"/>
<dbReference type="Proteomes" id="UP000639643">
    <property type="component" value="Unassembled WGS sequence"/>
</dbReference>
<evidence type="ECO:0000313" key="2">
    <source>
        <dbReference type="EMBL" id="KAF6832144.1"/>
    </source>
</evidence>
<evidence type="ECO:0000256" key="1">
    <source>
        <dbReference type="SAM" id="MobiDB-lite"/>
    </source>
</evidence>
<name>A0A8H6NG38_9PEZI</name>
<proteinExistence type="predicted"/>
<reference evidence="2" key="1">
    <citation type="journal article" date="2020" name="Phytopathology">
        <title>Genome Sequence Resources of Colletotrichum truncatum, C. plurivorum, C. musicola, and C. sojae: Four Species Pathogenic to Soybean (Glycine max).</title>
        <authorList>
            <person name="Rogerio F."/>
            <person name="Boufleur T.R."/>
            <person name="Ciampi-Guillardi M."/>
            <person name="Sukno S.A."/>
            <person name="Thon M.R."/>
            <person name="Massola Junior N.S."/>
            <person name="Baroncelli R."/>
        </authorList>
    </citation>
    <scope>NUCLEOTIDE SEQUENCE</scope>
    <source>
        <strain evidence="2">LFN0074</strain>
    </source>
</reference>
<feature type="compositionally biased region" description="Gly residues" evidence="1">
    <location>
        <begin position="97"/>
        <end position="110"/>
    </location>
</feature>
<gene>
    <name evidence="2" type="ORF">CMUS01_07043</name>
</gene>
<accession>A0A8H6NG38</accession>
<organism evidence="2 3">
    <name type="scientific">Colletotrichum musicola</name>
    <dbReference type="NCBI Taxonomy" id="2175873"/>
    <lineage>
        <taxon>Eukaryota</taxon>
        <taxon>Fungi</taxon>
        <taxon>Dikarya</taxon>
        <taxon>Ascomycota</taxon>
        <taxon>Pezizomycotina</taxon>
        <taxon>Sordariomycetes</taxon>
        <taxon>Hypocreomycetidae</taxon>
        <taxon>Glomerellales</taxon>
        <taxon>Glomerellaceae</taxon>
        <taxon>Colletotrichum</taxon>
        <taxon>Colletotrichum orchidearum species complex</taxon>
    </lineage>
</organism>
<feature type="region of interest" description="Disordered" evidence="1">
    <location>
        <begin position="244"/>
        <end position="263"/>
    </location>
</feature>
<comment type="caution">
    <text evidence="2">The sequence shown here is derived from an EMBL/GenBank/DDBJ whole genome shotgun (WGS) entry which is preliminary data.</text>
</comment>
<sequence length="414" mass="44424">MGPIKSCPQPALDPAHNPHHSVHCAQADIRLAYHFSLATGRAAGRSSELHDLIWGDYGAPGPRGRRGPQTPRRGRRRQDPQPERAGQGLHRRLAQGGRLGGGKPPGGPGDEGPRLAGRGGEAPTCIRKTSSTKEQAVPAVVPPVEELSSTAAPVVVAPVQETPSTSIQTNHEAANPNHGTAQARVKLPGDASSGNKTTRARVKLPDAAGQTDRPQPQPQPEAARHPPQTKSDPLKAEQMEFLKFPKQGEKRLATGPPSPERAAKREWGAMPDVQEIEPFSIKQQRNCGRRCISSHRAEITGPFDRWEECSGTPRSVCGPGLGLRESHGKGNEVAGVLFAERCTRPMARPSQQYPGPSRLTWHLERYDLRGLRGNWGGGAALDDFTAEFVSEPTGPTGPIRKARSTLALILGLAI</sequence>
<dbReference type="AlphaFoldDB" id="A0A8H6NG38"/>
<evidence type="ECO:0000313" key="3">
    <source>
        <dbReference type="Proteomes" id="UP000639643"/>
    </source>
</evidence>